<dbReference type="EMBL" id="MPUH01000442">
    <property type="protein sequence ID" value="OMJ80035.1"/>
    <property type="molecule type" value="Genomic_DNA"/>
</dbReference>
<evidence type="ECO:0000256" key="1">
    <source>
        <dbReference type="SAM" id="MobiDB-lite"/>
    </source>
</evidence>
<evidence type="ECO:0000313" key="2">
    <source>
        <dbReference type="EMBL" id="OMJ80035.1"/>
    </source>
</evidence>
<name>A0A1R2BTX9_9CILI</name>
<dbReference type="Proteomes" id="UP000187209">
    <property type="component" value="Unassembled WGS sequence"/>
</dbReference>
<evidence type="ECO:0000313" key="3">
    <source>
        <dbReference type="Proteomes" id="UP000187209"/>
    </source>
</evidence>
<organism evidence="2 3">
    <name type="scientific">Stentor coeruleus</name>
    <dbReference type="NCBI Taxonomy" id="5963"/>
    <lineage>
        <taxon>Eukaryota</taxon>
        <taxon>Sar</taxon>
        <taxon>Alveolata</taxon>
        <taxon>Ciliophora</taxon>
        <taxon>Postciliodesmatophora</taxon>
        <taxon>Heterotrichea</taxon>
        <taxon>Heterotrichida</taxon>
        <taxon>Stentoridae</taxon>
        <taxon>Stentor</taxon>
    </lineage>
</organism>
<reference evidence="2 3" key="1">
    <citation type="submission" date="2016-11" db="EMBL/GenBank/DDBJ databases">
        <title>The macronuclear genome of Stentor coeruleus: a giant cell with tiny introns.</title>
        <authorList>
            <person name="Slabodnick M."/>
            <person name="Ruby J.G."/>
            <person name="Reiff S.B."/>
            <person name="Swart E.C."/>
            <person name="Gosai S."/>
            <person name="Prabakaran S."/>
            <person name="Witkowska E."/>
            <person name="Larue G.E."/>
            <person name="Fisher S."/>
            <person name="Freeman R.M."/>
            <person name="Gunawardena J."/>
            <person name="Chu W."/>
            <person name="Stover N.A."/>
            <person name="Gregory B.D."/>
            <person name="Nowacki M."/>
            <person name="Derisi J."/>
            <person name="Roy S.W."/>
            <person name="Marshall W.F."/>
            <person name="Sood P."/>
        </authorList>
    </citation>
    <scope>NUCLEOTIDE SEQUENCE [LARGE SCALE GENOMIC DNA]</scope>
    <source>
        <strain evidence="2">WM001</strain>
    </source>
</reference>
<gene>
    <name evidence="2" type="ORF">SteCoe_19806</name>
</gene>
<dbReference type="AlphaFoldDB" id="A0A1R2BTX9"/>
<sequence>MEVPQDHHKNTSAPSQASLLSVGGAFKPKRTTSHQDKEVNTNLHGQPQEPPTVKPIDDKSSSCLKCEIL</sequence>
<comment type="caution">
    <text evidence="2">The sequence shown here is derived from an EMBL/GenBank/DDBJ whole genome shotgun (WGS) entry which is preliminary data.</text>
</comment>
<feature type="region of interest" description="Disordered" evidence="1">
    <location>
        <begin position="1"/>
        <end position="60"/>
    </location>
</feature>
<keyword evidence="3" id="KW-1185">Reference proteome</keyword>
<proteinExistence type="predicted"/>
<protein>
    <submittedName>
        <fullName evidence="2">Uncharacterized protein</fullName>
    </submittedName>
</protein>
<accession>A0A1R2BTX9</accession>